<dbReference type="SUPFAM" id="SSF56300">
    <property type="entry name" value="Metallo-dependent phosphatases"/>
    <property type="match status" value="1"/>
</dbReference>
<dbReference type="Gene3D" id="3.60.21.10">
    <property type="match status" value="1"/>
</dbReference>
<sequence length="426" mass="45409">MRIAHFSDLHYGTAMLDEADRCFGAAIDRAIAERVAVAVISGDATDHALSLHEPATLHLLSQVRRLADHCPVLMLQGTFSHEPPGGLAVFPLVGACHPVHVATCIQQVALVRDAWGVRRWQASQGWCFEAVPADVELVVSCVPTINKAAVAAAVGAVDASQAVGEQLALLFAGFAPINREARARGIPTAAVSHGTVFGSLSEHGVPMAGFDHEFNTGALFSAEAQAVMLGHIHRHQSWERDGTCGLQCIAYAGSIGRFHYGEDGDKGFLLWDVVAGAARCELVPTPARRTVDIEFEGRPDLETLREAVERHALEGAHVRVRWVVADEDRHCVDRAAIMRLLAGAAQVKLEGRIMPVVRTRAPGISQLGSLADKVRRWADLSGVVPECVLGCLAALQQGTPAAIAEGLLQDGSNVIASDDTCQDLPS</sequence>
<reference evidence="1 2" key="1">
    <citation type="submission" date="2024-05" db="EMBL/GenBank/DDBJ databases">
        <title>Roseateles sp. 2.12 16S ribosomal RNA gene Genome sequencing and assembly.</title>
        <authorList>
            <person name="Woo H."/>
        </authorList>
    </citation>
    <scope>NUCLEOTIDE SEQUENCE [LARGE SCALE GENOMIC DNA]</scope>
    <source>
        <strain evidence="1 2">2.12</strain>
    </source>
</reference>
<organism evidence="1 2">
    <name type="scientific">Roseateles flavus</name>
    <dbReference type="NCBI Taxonomy" id="3149041"/>
    <lineage>
        <taxon>Bacteria</taxon>
        <taxon>Pseudomonadati</taxon>
        <taxon>Pseudomonadota</taxon>
        <taxon>Betaproteobacteria</taxon>
        <taxon>Burkholderiales</taxon>
        <taxon>Sphaerotilaceae</taxon>
        <taxon>Roseateles</taxon>
    </lineage>
</organism>
<dbReference type="Proteomes" id="UP001462640">
    <property type="component" value="Unassembled WGS sequence"/>
</dbReference>
<accession>A0ABV0GGC0</accession>
<dbReference type="PANTHER" id="PTHR30337">
    <property type="entry name" value="COMPONENT OF ATP-DEPENDENT DSDNA EXONUCLEASE"/>
    <property type="match status" value="1"/>
</dbReference>
<dbReference type="InterPro" id="IPR029052">
    <property type="entry name" value="Metallo-depent_PP-like"/>
</dbReference>
<proteinExistence type="predicted"/>
<dbReference type="InterPro" id="IPR050535">
    <property type="entry name" value="DNA_Repair-Maintenance_Comp"/>
</dbReference>
<protein>
    <submittedName>
        <fullName evidence="1">Metallophosphatase family protein</fullName>
    </submittedName>
</protein>
<gene>
    <name evidence="1" type="ORF">ABDJ40_15150</name>
</gene>
<name>A0ABV0GGC0_9BURK</name>
<keyword evidence="2" id="KW-1185">Reference proteome</keyword>
<evidence type="ECO:0000313" key="2">
    <source>
        <dbReference type="Proteomes" id="UP001462640"/>
    </source>
</evidence>
<comment type="caution">
    <text evidence="1">The sequence shown here is derived from an EMBL/GenBank/DDBJ whole genome shotgun (WGS) entry which is preliminary data.</text>
</comment>
<dbReference type="RefSeq" id="WP_347611127.1">
    <property type="nucleotide sequence ID" value="NZ_JBDPZC010000007.1"/>
</dbReference>
<evidence type="ECO:0000313" key="1">
    <source>
        <dbReference type="EMBL" id="MEO3714101.1"/>
    </source>
</evidence>
<dbReference type="EMBL" id="JBDPZC010000007">
    <property type="protein sequence ID" value="MEO3714101.1"/>
    <property type="molecule type" value="Genomic_DNA"/>
</dbReference>